<dbReference type="PANTHER" id="PTHR30273">
    <property type="entry name" value="PERIPLASMIC SIGNAL SENSOR AND SIGMA FACTOR ACTIVATOR FECR-RELATED"/>
    <property type="match status" value="1"/>
</dbReference>
<organism evidence="4 5">
    <name type="scientific">Labilibaculum filiforme</name>
    <dbReference type="NCBI Taxonomy" id="1940526"/>
    <lineage>
        <taxon>Bacteria</taxon>
        <taxon>Pseudomonadati</taxon>
        <taxon>Bacteroidota</taxon>
        <taxon>Bacteroidia</taxon>
        <taxon>Marinilabiliales</taxon>
        <taxon>Marinifilaceae</taxon>
        <taxon>Labilibaculum</taxon>
    </lineage>
</organism>
<dbReference type="InterPro" id="IPR032508">
    <property type="entry name" value="FecR_C"/>
</dbReference>
<feature type="domain" description="Protein FecR C-terminal" evidence="3">
    <location>
        <begin position="318"/>
        <end position="386"/>
    </location>
</feature>
<evidence type="ECO:0000259" key="3">
    <source>
        <dbReference type="Pfam" id="PF16344"/>
    </source>
</evidence>
<evidence type="ECO:0000256" key="1">
    <source>
        <dbReference type="SAM" id="Phobius"/>
    </source>
</evidence>
<dbReference type="AlphaFoldDB" id="A0A2N3HXM9"/>
<evidence type="ECO:0008006" key="6">
    <source>
        <dbReference type="Google" id="ProtNLM"/>
    </source>
</evidence>
<keyword evidence="1" id="KW-1133">Transmembrane helix</keyword>
<sequence>MNNLPFGFKIADLIVKRLEGKLNAEEEQFLEEWKYAKEENLVLFHQLAQNPEKLYFNKEAKLESANKKEVWKQIQAKVKRERRIQLKQQVLKIAAVLIVAISVGGFLYTIHETAAKVEPVSILPGKNQALLVLSGGQKYQLSEKVNLEEKGTQISNSSKELVYRNSTEKPSANQLVYNTIIIPKGGEYKLTLADGTKIWLNSNSKLRYPSQFGTGDRRVQLEGEAFFEVAKDKEHPFIVDVTSVEVKVLGTSFNVNAYNDQNEIVTTLVEGKVKVNDDFRGTSMDLLPNDQLCFNKHNGKVSKRVVDTRLYTAWKDGRFVFENRSLEDIMISLSRWYDVDVFFLTNKVKQLKYTGDVARYDNINNILDMIEITEKVKFTIKDRSVMVEENCK</sequence>
<gene>
    <name evidence="4" type="ORF">BZG02_11490</name>
</gene>
<keyword evidence="1" id="KW-0472">Membrane</keyword>
<keyword evidence="5" id="KW-1185">Reference proteome</keyword>
<comment type="caution">
    <text evidence="4">The sequence shown here is derived from an EMBL/GenBank/DDBJ whole genome shotgun (WGS) entry which is preliminary data.</text>
</comment>
<dbReference type="PANTHER" id="PTHR30273:SF2">
    <property type="entry name" value="PROTEIN FECR"/>
    <property type="match status" value="1"/>
</dbReference>
<feature type="domain" description="FecR protein" evidence="2">
    <location>
        <begin position="180"/>
        <end position="274"/>
    </location>
</feature>
<evidence type="ECO:0000259" key="2">
    <source>
        <dbReference type="Pfam" id="PF04773"/>
    </source>
</evidence>
<dbReference type="GO" id="GO:0016989">
    <property type="term" value="F:sigma factor antagonist activity"/>
    <property type="evidence" value="ECO:0007669"/>
    <property type="project" value="TreeGrafter"/>
</dbReference>
<accession>A0A2N3HXM9</accession>
<dbReference type="InterPro" id="IPR012373">
    <property type="entry name" value="Ferrdict_sens_TM"/>
</dbReference>
<feature type="transmembrane region" description="Helical" evidence="1">
    <location>
        <begin position="90"/>
        <end position="110"/>
    </location>
</feature>
<dbReference type="Pfam" id="PF04773">
    <property type="entry name" value="FecR"/>
    <property type="match status" value="1"/>
</dbReference>
<dbReference type="Proteomes" id="UP000233535">
    <property type="component" value="Unassembled WGS sequence"/>
</dbReference>
<dbReference type="EMBL" id="MVDD01000007">
    <property type="protein sequence ID" value="PKQ62812.1"/>
    <property type="molecule type" value="Genomic_DNA"/>
</dbReference>
<dbReference type="RefSeq" id="WP_101261585.1">
    <property type="nucleotide sequence ID" value="NZ_MVDD01000007.1"/>
</dbReference>
<evidence type="ECO:0000313" key="4">
    <source>
        <dbReference type="EMBL" id="PKQ62812.1"/>
    </source>
</evidence>
<reference evidence="4 5" key="1">
    <citation type="journal article" date="2017" name="Front. Microbiol.">
        <title>Labilibaculum manganireducens gen. nov., sp. nov. and Labilibaculum filiforme sp. nov., Novel Bacteroidetes Isolated from Subsurface Sediments of the Baltic Sea.</title>
        <authorList>
            <person name="Vandieken V."/>
            <person name="Marshall I.P."/>
            <person name="Niemann H."/>
            <person name="Engelen B."/>
            <person name="Cypionka H."/>
        </authorList>
    </citation>
    <scope>NUCLEOTIDE SEQUENCE [LARGE SCALE GENOMIC DNA]</scope>
    <source>
        <strain evidence="4 5">59.16B</strain>
    </source>
</reference>
<evidence type="ECO:0000313" key="5">
    <source>
        <dbReference type="Proteomes" id="UP000233535"/>
    </source>
</evidence>
<dbReference type="Gene3D" id="3.55.50.30">
    <property type="match status" value="1"/>
</dbReference>
<keyword evidence="1" id="KW-0812">Transmembrane</keyword>
<dbReference type="OrthoDB" id="772265at2"/>
<protein>
    <recommendedName>
        <fullName evidence="6">FecR family protein</fullName>
    </recommendedName>
</protein>
<dbReference type="FunFam" id="2.60.120.1440:FF:000001">
    <property type="entry name" value="Putative anti-sigma factor"/>
    <property type="match status" value="1"/>
</dbReference>
<name>A0A2N3HXM9_9BACT</name>
<proteinExistence type="predicted"/>
<dbReference type="Pfam" id="PF16344">
    <property type="entry name" value="FecR_C"/>
    <property type="match status" value="1"/>
</dbReference>
<dbReference type="InterPro" id="IPR006860">
    <property type="entry name" value="FecR"/>
</dbReference>
<dbReference type="Gene3D" id="2.60.120.1440">
    <property type="match status" value="1"/>
</dbReference>